<sequence>MPTILTGVVDDADILSNQRVVDMSPTIALLEPDEAPLTTMLQKTSKRPAYSQKVEWLSDELVPRLTTLSASATSSATALSVATGTGTYFRPGDVIRIATTGENCAVSAVSADTVYVVARTLGAVTSISAASGVDVIKVGNAAAEGATLGTLIQTKKVANYNYAQIQRDPWGFTNTLVASKLYGGPEPANEAKKKLIEHKRQMENTLFWGTRDLVTSGAAPIGYVGGIYQYVTSNITSSVGALTEAIFETFLRKAFRYGSQNKVMFCSPIVASALSSFPQGKLAPPSPSIDTFGVSLSKYQSASGAMVDIAVKRDWYDFSTAGNQYGGIGVVVDMDDITMRPLRDTVLKPDRQANDEDSVKQEYLTEWSLELGLEKKHAIISGITGY</sequence>
<reference evidence="1" key="1">
    <citation type="submission" date="2020-05" db="EMBL/GenBank/DDBJ databases">
        <authorList>
            <person name="Chiriac C."/>
            <person name="Salcher M."/>
            <person name="Ghai R."/>
            <person name="Kavagutti S V."/>
        </authorList>
    </citation>
    <scope>NUCLEOTIDE SEQUENCE</scope>
</reference>
<evidence type="ECO:0000313" key="1">
    <source>
        <dbReference type="EMBL" id="CAB4187587.1"/>
    </source>
</evidence>
<proteinExistence type="predicted"/>
<organism evidence="1">
    <name type="scientific">uncultured Caudovirales phage</name>
    <dbReference type="NCBI Taxonomy" id="2100421"/>
    <lineage>
        <taxon>Viruses</taxon>
        <taxon>Duplodnaviria</taxon>
        <taxon>Heunggongvirae</taxon>
        <taxon>Uroviricota</taxon>
        <taxon>Caudoviricetes</taxon>
        <taxon>Peduoviridae</taxon>
        <taxon>Maltschvirus</taxon>
        <taxon>Maltschvirus maltsch</taxon>
    </lineage>
</organism>
<accession>A0A6J5QYE3</accession>
<name>A0A6J5QYE3_9CAUD</name>
<gene>
    <name evidence="1" type="ORF">UFOVP1158_32</name>
</gene>
<dbReference type="EMBL" id="LR797105">
    <property type="protein sequence ID" value="CAB4187587.1"/>
    <property type="molecule type" value="Genomic_DNA"/>
</dbReference>
<dbReference type="InterPro" id="IPR035198">
    <property type="entry name" value="SU10_MCP"/>
</dbReference>
<protein>
    <submittedName>
        <fullName evidence="1">Uncharacterized protein</fullName>
    </submittedName>
</protein>
<dbReference type="Pfam" id="PF17236">
    <property type="entry name" value="SU10_MCP"/>
    <property type="match status" value="1"/>
</dbReference>